<dbReference type="RefSeq" id="WP_139177440.1">
    <property type="nucleotide sequence ID" value="NZ_FOIR01000001.1"/>
</dbReference>
<dbReference type="EMBL" id="FOIR01000001">
    <property type="protein sequence ID" value="SEW03472.1"/>
    <property type="molecule type" value="Genomic_DNA"/>
</dbReference>
<keyword evidence="1" id="KW-0732">Signal</keyword>
<protein>
    <recommendedName>
        <fullName evidence="4">Lipocalin-like domain-containing protein</fullName>
    </recommendedName>
</protein>
<feature type="signal peptide" evidence="1">
    <location>
        <begin position="1"/>
        <end position="20"/>
    </location>
</feature>
<dbReference type="GeneID" id="99986098"/>
<feature type="chain" id="PRO_5011509290" description="Lipocalin-like domain-containing protein" evidence="1">
    <location>
        <begin position="21"/>
        <end position="255"/>
    </location>
</feature>
<dbReference type="AlphaFoldDB" id="A0A1I0NQF5"/>
<name>A0A1I0NQF5_9BACT</name>
<keyword evidence="3" id="KW-1185">Reference proteome</keyword>
<dbReference type="STRING" id="1267423.SAMN05216290_1371"/>
<gene>
    <name evidence="2" type="ORF">SAMN05216290_1371</name>
</gene>
<evidence type="ECO:0000313" key="3">
    <source>
        <dbReference type="Proteomes" id="UP000199437"/>
    </source>
</evidence>
<dbReference type="SUPFAM" id="SSF69304">
    <property type="entry name" value="Tricorn protease N-terminal domain"/>
    <property type="match status" value="1"/>
</dbReference>
<accession>A0A1I0NQF5</accession>
<organism evidence="2 3">
    <name type="scientific">Roseivirga pacifica</name>
    <dbReference type="NCBI Taxonomy" id="1267423"/>
    <lineage>
        <taxon>Bacteria</taxon>
        <taxon>Pseudomonadati</taxon>
        <taxon>Bacteroidota</taxon>
        <taxon>Cytophagia</taxon>
        <taxon>Cytophagales</taxon>
        <taxon>Roseivirgaceae</taxon>
        <taxon>Roseivirga</taxon>
    </lineage>
</organism>
<evidence type="ECO:0000256" key="1">
    <source>
        <dbReference type="SAM" id="SignalP"/>
    </source>
</evidence>
<dbReference type="Proteomes" id="UP000199437">
    <property type="component" value="Unassembled WGS sequence"/>
</dbReference>
<evidence type="ECO:0000313" key="2">
    <source>
        <dbReference type="EMBL" id="SEW03472.1"/>
    </source>
</evidence>
<evidence type="ECO:0008006" key="4">
    <source>
        <dbReference type="Google" id="ProtNLM"/>
    </source>
</evidence>
<proteinExistence type="predicted"/>
<reference evidence="3" key="1">
    <citation type="submission" date="2016-10" db="EMBL/GenBank/DDBJ databases">
        <authorList>
            <person name="Varghese N."/>
            <person name="Submissions S."/>
        </authorList>
    </citation>
    <scope>NUCLEOTIDE SEQUENCE [LARGE SCALE GENOMIC DNA]</scope>
    <source>
        <strain evidence="3">CGMCC 1.12402</strain>
    </source>
</reference>
<sequence length="255" mass="29152">MRALAIVLLLLMGNLSPAQSYYDIANEKTGNISFTQVELIGMWTVVKVMVGNRELTPTAKWFKYESTGKITGGNGNIQNLNGAYTFDRENKTLVQSNKNEVDSYGAFNVSFSDDGKYMAWQRMEDGMEVNVLLEKASDKPSAPWDLIVGGWTMSKAELLDPETKQVQKTLDLERNRYFFMWDRAYRKFNAAGEQVETGVWHIGGHSNEVWTINNADNTKTIWQVEFSKKENHMTWTKEDENGLLKVYFEKVANND</sequence>
<dbReference type="OrthoDB" id="1187383at2"/>